<dbReference type="InterPro" id="IPR029058">
    <property type="entry name" value="AB_hydrolase_fold"/>
</dbReference>
<dbReference type="Gene3D" id="3.40.50.1820">
    <property type="entry name" value="alpha/beta hydrolase"/>
    <property type="match status" value="1"/>
</dbReference>
<dbReference type="EMBL" id="JBHUIP010000016">
    <property type="protein sequence ID" value="MFD2265475.1"/>
    <property type="molecule type" value="Genomic_DNA"/>
</dbReference>
<dbReference type="RefSeq" id="WP_379878854.1">
    <property type="nucleotide sequence ID" value="NZ_JBHUIP010000016.1"/>
</dbReference>
<gene>
    <name evidence="2" type="ORF">ACFSM5_21415</name>
</gene>
<dbReference type="Proteomes" id="UP001597295">
    <property type="component" value="Unassembled WGS sequence"/>
</dbReference>
<evidence type="ECO:0000259" key="1">
    <source>
        <dbReference type="Pfam" id="PF06259"/>
    </source>
</evidence>
<evidence type="ECO:0000313" key="3">
    <source>
        <dbReference type="Proteomes" id="UP001597295"/>
    </source>
</evidence>
<proteinExistence type="predicted"/>
<evidence type="ECO:0000313" key="2">
    <source>
        <dbReference type="EMBL" id="MFD2265475.1"/>
    </source>
</evidence>
<keyword evidence="2" id="KW-0378">Hydrolase</keyword>
<organism evidence="2 3">
    <name type="scientific">Lacibacterium aquatile</name>
    <dbReference type="NCBI Taxonomy" id="1168082"/>
    <lineage>
        <taxon>Bacteria</taxon>
        <taxon>Pseudomonadati</taxon>
        <taxon>Pseudomonadota</taxon>
        <taxon>Alphaproteobacteria</taxon>
        <taxon>Rhodospirillales</taxon>
        <taxon>Rhodospirillaceae</taxon>
    </lineage>
</organism>
<name>A0ABW5DX68_9PROT</name>
<sequence>MNRPPPPPQFIPRKGTYFFGGSGMEGSYIDGMISALVEVGMTHAFKADRQRWSHDLLSADMLIDATWGVLAHRLGRSGGVDIGDRGAFGTDGAQLNLIGYSYGSLVAAEVATTLGSKVDHLVLIASPISQKKLERLFNNPWIGKVHLIDLGNLGDKIHDGMGVTDLLALGGPLNSIEFVLSLIRQDGHFWYTAAGPTGQERRRALARQLYEMGLR</sequence>
<dbReference type="InterPro" id="IPR010427">
    <property type="entry name" value="DUF1023"/>
</dbReference>
<dbReference type="SUPFAM" id="SSF53474">
    <property type="entry name" value="alpha/beta-Hydrolases"/>
    <property type="match status" value="1"/>
</dbReference>
<comment type="caution">
    <text evidence="2">The sequence shown here is derived from an EMBL/GenBank/DDBJ whole genome shotgun (WGS) entry which is preliminary data.</text>
</comment>
<dbReference type="GO" id="GO:0016787">
    <property type="term" value="F:hydrolase activity"/>
    <property type="evidence" value="ECO:0007669"/>
    <property type="project" value="UniProtKB-KW"/>
</dbReference>
<keyword evidence="3" id="KW-1185">Reference proteome</keyword>
<feature type="domain" description="DUF1023" evidence="1">
    <location>
        <begin position="91"/>
        <end position="127"/>
    </location>
</feature>
<accession>A0ABW5DX68</accession>
<reference evidence="3" key="1">
    <citation type="journal article" date="2019" name="Int. J. Syst. Evol. Microbiol.">
        <title>The Global Catalogue of Microorganisms (GCM) 10K type strain sequencing project: providing services to taxonomists for standard genome sequencing and annotation.</title>
        <authorList>
            <consortium name="The Broad Institute Genomics Platform"/>
            <consortium name="The Broad Institute Genome Sequencing Center for Infectious Disease"/>
            <person name="Wu L."/>
            <person name="Ma J."/>
        </authorList>
    </citation>
    <scope>NUCLEOTIDE SEQUENCE [LARGE SCALE GENOMIC DNA]</scope>
    <source>
        <strain evidence="3">CGMCC 1.19062</strain>
    </source>
</reference>
<dbReference type="Pfam" id="PF06259">
    <property type="entry name" value="Abhydrolase_8"/>
    <property type="match status" value="1"/>
</dbReference>
<protein>
    <submittedName>
        <fullName evidence="2">Alpha/beta hydrolase</fullName>
    </submittedName>
</protein>